<dbReference type="FunFam" id="3.30.70.580:FF:000001">
    <property type="entry name" value="tRNA pseudouridine synthase A"/>
    <property type="match status" value="1"/>
</dbReference>
<keyword evidence="10" id="KW-1185">Reference proteome</keyword>
<accession>A0A2I1MAM5</accession>
<evidence type="ECO:0000313" key="10">
    <source>
        <dbReference type="Proteomes" id="UP000234335"/>
    </source>
</evidence>
<dbReference type="PANTHER" id="PTHR11142:SF0">
    <property type="entry name" value="TRNA PSEUDOURIDINE SYNTHASE-LIKE 1"/>
    <property type="match status" value="1"/>
</dbReference>
<dbReference type="InterPro" id="IPR020097">
    <property type="entry name" value="PsdUridine_synth_TruA_a/b_dom"/>
</dbReference>
<evidence type="ECO:0000256" key="7">
    <source>
        <dbReference type="RuleBase" id="RU003792"/>
    </source>
</evidence>
<evidence type="ECO:0000256" key="2">
    <source>
        <dbReference type="ARBA" id="ARBA00022694"/>
    </source>
</evidence>
<protein>
    <recommendedName>
        <fullName evidence="4">tRNA pseudouridine synthase A</fullName>
        <ecNumber evidence="4">5.4.99.12</ecNumber>
    </recommendedName>
    <alternativeName>
        <fullName evidence="4">tRNA pseudouridine(38-40) synthase</fullName>
    </alternativeName>
    <alternativeName>
        <fullName evidence="4">tRNA pseudouridylate synthase I</fullName>
    </alternativeName>
    <alternativeName>
        <fullName evidence="4">tRNA-uridine isomerase I</fullName>
    </alternativeName>
</protein>
<dbReference type="RefSeq" id="WP_101539362.1">
    <property type="nucleotide sequence ID" value="NZ_CALTZC010000003.1"/>
</dbReference>
<feature type="domain" description="Pseudouridine synthase I TruA alpha/beta" evidence="8">
    <location>
        <begin position="148"/>
        <end position="247"/>
    </location>
</feature>
<keyword evidence="3 4" id="KW-0413">Isomerase</keyword>
<dbReference type="InterPro" id="IPR020095">
    <property type="entry name" value="PsdUridine_synth_TruA_C"/>
</dbReference>
<feature type="binding site" evidence="4 6">
    <location>
        <position position="111"/>
    </location>
    <ligand>
        <name>substrate</name>
    </ligand>
</feature>
<dbReference type="NCBIfam" id="TIGR00071">
    <property type="entry name" value="hisT_truA"/>
    <property type="match status" value="1"/>
</dbReference>
<dbReference type="Gene3D" id="3.30.70.660">
    <property type="entry name" value="Pseudouridine synthase I, catalytic domain, C-terminal subdomain"/>
    <property type="match status" value="1"/>
</dbReference>
<dbReference type="CDD" id="cd02570">
    <property type="entry name" value="PseudoU_synth_EcTruA"/>
    <property type="match status" value="1"/>
</dbReference>
<dbReference type="InterPro" id="IPR001406">
    <property type="entry name" value="PsdUridine_synth_TruA"/>
</dbReference>
<comment type="caution">
    <text evidence="9">The sequence shown here is derived from an EMBL/GenBank/DDBJ whole genome shotgun (WGS) entry which is preliminary data.</text>
</comment>
<dbReference type="SUPFAM" id="SSF55120">
    <property type="entry name" value="Pseudouridine synthase"/>
    <property type="match status" value="1"/>
</dbReference>
<dbReference type="InterPro" id="IPR020094">
    <property type="entry name" value="TruA/RsuA/RluB/E/F_N"/>
</dbReference>
<evidence type="ECO:0000256" key="5">
    <source>
        <dbReference type="PIRSR" id="PIRSR001430-1"/>
    </source>
</evidence>
<organism evidence="9 10">
    <name type="scientific">Anaerococcus octavius</name>
    <dbReference type="NCBI Taxonomy" id="54007"/>
    <lineage>
        <taxon>Bacteria</taxon>
        <taxon>Bacillati</taxon>
        <taxon>Bacillota</taxon>
        <taxon>Tissierellia</taxon>
        <taxon>Tissierellales</taxon>
        <taxon>Peptoniphilaceae</taxon>
        <taxon>Anaerococcus</taxon>
    </lineage>
</organism>
<evidence type="ECO:0000256" key="6">
    <source>
        <dbReference type="PIRSR" id="PIRSR001430-2"/>
    </source>
</evidence>
<comment type="caution">
    <text evidence="4">Lacks conserved residue(s) required for the propagation of feature annotation.</text>
</comment>
<dbReference type="AlphaFoldDB" id="A0A2I1MAM5"/>
<feature type="domain" description="Pseudouridine synthase I TruA alpha/beta" evidence="8">
    <location>
        <begin position="10"/>
        <end position="104"/>
    </location>
</feature>
<comment type="catalytic activity">
    <reaction evidence="4 7">
        <text>uridine(38/39/40) in tRNA = pseudouridine(38/39/40) in tRNA</text>
        <dbReference type="Rhea" id="RHEA:22376"/>
        <dbReference type="Rhea" id="RHEA-COMP:10085"/>
        <dbReference type="Rhea" id="RHEA-COMP:10087"/>
        <dbReference type="ChEBI" id="CHEBI:65314"/>
        <dbReference type="ChEBI" id="CHEBI:65315"/>
        <dbReference type="EC" id="5.4.99.12"/>
    </reaction>
</comment>
<dbReference type="Proteomes" id="UP000234335">
    <property type="component" value="Unassembled WGS sequence"/>
</dbReference>
<dbReference type="PIRSF" id="PIRSF001430">
    <property type="entry name" value="tRNA_psdUrid_synth"/>
    <property type="match status" value="1"/>
</dbReference>
<sequence length="247" mass="28820">MIKNILLKIAYDGTNFHGYQYQEDLRNVESEVKKAIHKVTGESNRIIAAGRTDAGVHAYAQYVNFLTATNINPKAFKYHIEPFLPEDIISLESQEVDLAFHARFSAKTKTYKYVICRDKIVHPIYRNYMEQITYNLDLEKLQKGLDILKGEHDFKAFMRVDKDLKINTVRTIEDAYFRENENKLEIYFKANSFLHNQVRIMTGALIELSRGRLSIDDFRRFFDPNNTKKANPALSASGLYLWSIDYE</sequence>
<dbReference type="EMBL" id="PKGS01000001">
    <property type="protein sequence ID" value="PKZ17193.1"/>
    <property type="molecule type" value="Genomic_DNA"/>
</dbReference>
<dbReference type="HAMAP" id="MF_00171">
    <property type="entry name" value="TruA"/>
    <property type="match status" value="1"/>
</dbReference>
<evidence type="ECO:0000256" key="4">
    <source>
        <dbReference type="HAMAP-Rule" id="MF_00171"/>
    </source>
</evidence>
<dbReference type="EC" id="5.4.99.12" evidence="4"/>
<dbReference type="GO" id="GO:0031119">
    <property type="term" value="P:tRNA pseudouridine synthesis"/>
    <property type="evidence" value="ECO:0007669"/>
    <property type="project" value="UniProtKB-UniRule"/>
</dbReference>
<evidence type="ECO:0000259" key="8">
    <source>
        <dbReference type="Pfam" id="PF01416"/>
    </source>
</evidence>
<dbReference type="GO" id="GO:0003723">
    <property type="term" value="F:RNA binding"/>
    <property type="evidence" value="ECO:0007669"/>
    <property type="project" value="InterPro"/>
</dbReference>
<evidence type="ECO:0000256" key="3">
    <source>
        <dbReference type="ARBA" id="ARBA00023235"/>
    </source>
</evidence>
<dbReference type="Gene3D" id="3.30.70.580">
    <property type="entry name" value="Pseudouridine synthase I, catalytic domain, N-terminal subdomain"/>
    <property type="match status" value="1"/>
</dbReference>
<evidence type="ECO:0000313" key="9">
    <source>
        <dbReference type="EMBL" id="PKZ17193.1"/>
    </source>
</evidence>
<dbReference type="Pfam" id="PF01416">
    <property type="entry name" value="PseudoU_synth_1"/>
    <property type="match status" value="2"/>
</dbReference>
<dbReference type="PANTHER" id="PTHR11142">
    <property type="entry name" value="PSEUDOURIDYLATE SYNTHASE"/>
    <property type="match status" value="1"/>
</dbReference>
<reference evidence="9 10" key="1">
    <citation type="submission" date="2017-12" db="EMBL/GenBank/DDBJ databases">
        <title>Phylogenetic diversity of female urinary microbiome.</title>
        <authorList>
            <person name="Thomas-White K."/>
            <person name="Wolfe A.J."/>
        </authorList>
    </citation>
    <scope>NUCLEOTIDE SEQUENCE [LARGE SCALE GENOMIC DNA]</scope>
    <source>
        <strain evidence="9 10">UMB0119</strain>
    </source>
</reference>
<evidence type="ECO:0000256" key="1">
    <source>
        <dbReference type="ARBA" id="ARBA00009375"/>
    </source>
</evidence>
<proteinExistence type="inferred from homology"/>
<feature type="active site" description="Nucleophile" evidence="4 5">
    <location>
        <position position="53"/>
    </location>
</feature>
<comment type="similarity">
    <text evidence="1 4 7">Belongs to the tRNA pseudouridine synthase TruA family.</text>
</comment>
<comment type="function">
    <text evidence="4">Formation of pseudouridine at positions 38, 39 and 40 in the anticodon stem and loop of transfer RNAs.</text>
</comment>
<dbReference type="InterPro" id="IPR020103">
    <property type="entry name" value="PsdUridine_synth_cat_dom_sf"/>
</dbReference>
<comment type="subunit">
    <text evidence="4">Homodimer.</text>
</comment>
<gene>
    <name evidence="4" type="primary">truA</name>
    <name evidence="9" type="ORF">CYJ34_00355</name>
</gene>
<keyword evidence="2 4" id="KW-0819">tRNA processing</keyword>
<name>A0A2I1MAM5_9FIRM</name>
<dbReference type="GO" id="GO:0160147">
    <property type="term" value="F:tRNA pseudouridine(38-40) synthase activity"/>
    <property type="evidence" value="ECO:0007669"/>
    <property type="project" value="UniProtKB-EC"/>
</dbReference>